<evidence type="ECO:0000313" key="14">
    <source>
        <dbReference type="EMBL" id="CAF0919387.1"/>
    </source>
</evidence>
<keyword evidence="9" id="KW-0862">Zinc</keyword>
<dbReference type="SMART" id="SM00220">
    <property type="entry name" value="S_TKc"/>
    <property type="match status" value="1"/>
</dbReference>
<evidence type="ECO:0000256" key="10">
    <source>
        <dbReference type="ARBA" id="ARBA00022840"/>
    </source>
</evidence>
<dbReference type="SUPFAM" id="SSF57889">
    <property type="entry name" value="Cysteine-rich domain"/>
    <property type="match status" value="1"/>
</dbReference>
<feature type="domain" description="Protein kinase" evidence="12">
    <location>
        <begin position="1"/>
        <end position="335"/>
    </location>
</feature>
<comment type="caution">
    <text evidence="14">The sequence shown here is derived from an EMBL/GenBank/DDBJ whole genome shotgun (WGS) entry which is preliminary data.</text>
</comment>
<evidence type="ECO:0000256" key="6">
    <source>
        <dbReference type="ARBA" id="ARBA00022723"/>
    </source>
</evidence>
<dbReference type="EC" id="2.7.11.13" evidence="2"/>
<evidence type="ECO:0000259" key="13">
    <source>
        <dbReference type="PROSITE" id="PS50081"/>
    </source>
</evidence>
<dbReference type="AlphaFoldDB" id="A0A814AT17"/>
<dbReference type="SMART" id="SM00109">
    <property type="entry name" value="C1"/>
    <property type="match status" value="1"/>
</dbReference>
<dbReference type="Gene3D" id="3.30.60.20">
    <property type="match status" value="2"/>
</dbReference>
<evidence type="ECO:0000256" key="1">
    <source>
        <dbReference type="ARBA" id="ARBA00005490"/>
    </source>
</evidence>
<dbReference type="Pfam" id="PF00130">
    <property type="entry name" value="C1_1"/>
    <property type="match status" value="1"/>
</dbReference>
<evidence type="ECO:0000256" key="9">
    <source>
        <dbReference type="ARBA" id="ARBA00022833"/>
    </source>
</evidence>
<evidence type="ECO:0000256" key="4">
    <source>
        <dbReference type="ARBA" id="ARBA00022553"/>
    </source>
</evidence>
<dbReference type="GO" id="GO:0004697">
    <property type="term" value="F:diacylglycerol-dependent serine/threonine kinase activity"/>
    <property type="evidence" value="ECO:0007669"/>
    <property type="project" value="UniProtKB-EC"/>
</dbReference>
<dbReference type="SUPFAM" id="SSF56112">
    <property type="entry name" value="Protein kinase-like (PK-like)"/>
    <property type="match status" value="1"/>
</dbReference>
<dbReference type="InterPro" id="IPR020454">
    <property type="entry name" value="DAG/PE-bd"/>
</dbReference>
<keyword evidence="3" id="KW-0723">Serine/threonine-protein kinase</keyword>
<feature type="domain" description="Phorbol-ester/DAG-type" evidence="13">
    <location>
        <begin position="530"/>
        <end position="580"/>
    </location>
</feature>
<dbReference type="Proteomes" id="UP000681722">
    <property type="component" value="Unassembled WGS sequence"/>
</dbReference>
<dbReference type="InterPro" id="IPR017441">
    <property type="entry name" value="Protein_kinase_ATP_BS"/>
</dbReference>
<keyword evidence="5" id="KW-0808">Transferase</keyword>
<keyword evidence="10 11" id="KW-0067">ATP-binding</keyword>
<dbReference type="PROSITE" id="PS50011">
    <property type="entry name" value="PROTEIN_KINASE_DOM"/>
    <property type="match status" value="1"/>
</dbReference>
<evidence type="ECO:0000313" key="15">
    <source>
        <dbReference type="EMBL" id="CAF3698965.1"/>
    </source>
</evidence>
<gene>
    <name evidence="14" type="ORF">GPM918_LOCUS9569</name>
    <name evidence="15" type="ORF">SRO942_LOCUS9570</name>
</gene>
<sequence length="603" mass="69557">MATGGQSHEPFLRIRLSKFHDGSKVQPLKDLKVRLETQDETGLRCQLCDIVVHKKCIQKIQPCRGTMVSGAHIAHHFEPITNMRPLFCDHDGNLIRPLKAVKCTGEKSTRLTAEKSLNTLYNQNYGTFCDISSDDVSLSMFTLRASLGHGMSGAVYLVQYRGNQYAMKVFRKHRILEAQDFDYIKAERDVMIQCRDNPFIVYRDLKPENVLIMSNSNLKLTDFGLCKQNIDNNTLTSTFCGTAEYISPEVYQNQRYGIMVDYWALGIMIYEMYELKTPFVNENEDIVKRNVINGNVIFSNKFSDNARSIIEGLLEKNPANRIGNERNPLARQPFFIEPYTLEQIENHRIKSPWQKPVRSYLDALPTALSKIDPQNTVQIMSATKSKHPPPFLRIQILSFKRNNQQIDLKTLETQVQLKQQQRSFGDKNESCRIKYPQYDEKGQCIVFDAGVSTKREIVIRIASKASIASKSTIYEYRGDLDILKNNADGLRHRYAFTRNASVYMIIKYKNTSENNNRVAERRQHIFKHFGHEFVPKIFKTPTFCSVCTDFLWGFRFQGYQCQRCDCVVHKTCYHQFAGACKGKKYQNVMVLLGNQDETMNSLC</sequence>
<accession>A0A814AT17</accession>
<keyword evidence="7 11" id="KW-0547">Nucleotide-binding</keyword>
<dbReference type="InterPro" id="IPR011009">
    <property type="entry name" value="Kinase-like_dom_sf"/>
</dbReference>
<dbReference type="PROSITE" id="PS50081">
    <property type="entry name" value="ZF_DAG_PE_2"/>
    <property type="match status" value="1"/>
</dbReference>
<dbReference type="EMBL" id="CAJNOQ010001791">
    <property type="protein sequence ID" value="CAF0919387.1"/>
    <property type="molecule type" value="Genomic_DNA"/>
</dbReference>
<reference evidence="14" key="1">
    <citation type="submission" date="2021-02" db="EMBL/GenBank/DDBJ databases">
        <authorList>
            <person name="Nowell W R."/>
        </authorList>
    </citation>
    <scope>NUCLEOTIDE SEQUENCE</scope>
</reference>
<dbReference type="GO" id="GO:0005524">
    <property type="term" value="F:ATP binding"/>
    <property type="evidence" value="ECO:0007669"/>
    <property type="project" value="UniProtKB-UniRule"/>
</dbReference>
<dbReference type="Proteomes" id="UP000663829">
    <property type="component" value="Unassembled WGS sequence"/>
</dbReference>
<evidence type="ECO:0000256" key="3">
    <source>
        <dbReference type="ARBA" id="ARBA00022527"/>
    </source>
</evidence>
<comment type="similarity">
    <text evidence="1">Belongs to the protein kinase superfamily. AGC Ser/Thr protein kinase family. PKC subfamily.</text>
</comment>
<evidence type="ECO:0000256" key="2">
    <source>
        <dbReference type="ARBA" id="ARBA00012429"/>
    </source>
</evidence>
<dbReference type="PANTHER" id="PTHR24351">
    <property type="entry name" value="RIBOSOMAL PROTEIN S6 KINASE"/>
    <property type="match status" value="1"/>
</dbReference>
<evidence type="ECO:0000259" key="12">
    <source>
        <dbReference type="PROSITE" id="PS50011"/>
    </source>
</evidence>
<dbReference type="Gene3D" id="3.30.200.20">
    <property type="entry name" value="Phosphorylase Kinase, domain 1"/>
    <property type="match status" value="1"/>
</dbReference>
<protein>
    <recommendedName>
        <fullName evidence="2">protein kinase C</fullName>
        <ecNumber evidence="2">2.7.11.13</ecNumber>
    </recommendedName>
</protein>
<keyword evidence="6" id="KW-0479">Metal-binding</keyword>
<dbReference type="GO" id="GO:0046872">
    <property type="term" value="F:metal ion binding"/>
    <property type="evidence" value="ECO:0007669"/>
    <property type="project" value="UniProtKB-KW"/>
</dbReference>
<dbReference type="PROSITE" id="PS00107">
    <property type="entry name" value="PROTEIN_KINASE_ATP"/>
    <property type="match status" value="1"/>
</dbReference>
<proteinExistence type="inferred from homology"/>
<evidence type="ECO:0000256" key="11">
    <source>
        <dbReference type="PROSITE-ProRule" id="PRU10141"/>
    </source>
</evidence>
<keyword evidence="8" id="KW-0418">Kinase</keyword>
<dbReference type="PROSITE" id="PS00108">
    <property type="entry name" value="PROTEIN_KINASE_ST"/>
    <property type="match status" value="1"/>
</dbReference>
<keyword evidence="16" id="KW-1185">Reference proteome</keyword>
<dbReference type="InterPro" id="IPR000719">
    <property type="entry name" value="Prot_kinase_dom"/>
</dbReference>
<dbReference type="InterPro" id="IPR046349">
    <property type="entry name" value="C1-like_sf"/>
</dbReference>
<name>A0A814AT17_9BILA</name>
<evidence type="ECO:0000256" key="5">
    <source>
        <dbReference type="ARBA" id="ARBA00022679"/>
    </source>
</evidence>
<evidence type="ECO:0000313" key="16">
    <source>
        <dbReference type="Proteomes" id="UP000663829"/>
    </source>
</evidence>
<feature type="binding site" evidence="11">
    <location>
        <position position="168"/>
    </location>
    <ligand>
        <name>ATP</name>
        <dbReference type="ChEBI" id="CHEBI:30616"/>
    </ligand>
</feature>
<keyword evidence="4" id="KW-0597">Phosphoprotein</keyword>
<dbReference type="OrthoDB" id="63267at2759"/>
<dbReference type="InterPro" id="IPR008271">
    <property type="entry name" value="Ser/Thr_kinase_AS"/>
</dbReference>
<dbReference type="PRINTS" id="PR00008">
    <property type="entry name" value="DAGPEDOMAIN"/>
</dbReference>
<dbReference type="Pfam" id="PF00069">
    <property type="entry name" value="Pkinase"/>
    <property type="match status" value="1"/>
</dbReference>
<dbReference type="EMBL" id="CAJOBC010001791">
    <property type="protein sequence ID" value="CAF3698965.1"/>
    <property type="molecule type" value="Genomic_DNA"/>
</dbReference>
<organism evidence="14 16">
    <name type="scientific">Didymodactylos carnosus</name>
    <dbReference type="NCBI Taxonomy" id="1234261"/>
    <lineage>
        <taxon>Eukaryota</taxon>
        <taxon>Metazoa</taxon>
        <taxon>Spiralia</taxon>
        <taxon>Gnathifera</taxon>
        <taxon>Rotifera</taxon>
        <taxon>Eurotatoria</taxon>
        <taxon>Bdelloidea</taxon>
        <taxon>Philodinida</taxon>
        <taxon>Philodinidae</taxon>
        <taxon>Didymodactylos</taxon>
    </lineage>
</organism>
<dbReference type="InterPro" id="IPR002219">
    <property type="entry name" value="PKC_DAG/PE"/>
</dbReference>
<dbReference type="Gene3D" id="1.10.510.10">
    <property type="entry name" value="Transferase(Phosphotransferase) domain 1"/>
    <property type="match status" value="1"/>
</dbReference>
<dbReference type="PROSITE" id="PS00479">
    <property type="entry name" value="ZF_DAG_PE_1"/>
    <property type="match status" value="1"/>
</dbReference>
<evidence type="ECO:0000256" key="7">
    <source>
        <dbReference type="ARBA" id="ARBA00022741"/>
    </source>
</evidence>
<evidence type="ECO:0000256" key="8">
    <source>
        <dbReference type="ARBA" id="ARBA00022777"/>
    </source>
</evidence>